<keyword evidence="6 8" id="KW-1133">Transmembrane helix</keyword>
<organism evidence="10 11">
    <name type="scientific">Limosilactobacillus mucosae</name>
    <name type="common">Lactobacillus mucosae</name>
    <dbReference type="NCBI Taxonomy" id="97478"/>
    <lineage>
        <taxon>Bacteria</taxon>
        <taxon>Bacillati</taxon>
        <taxon>Bacillota</taxon>
        <taxon>Bacilli</taxon>
        <taxon>Lactobacillales</taxon>
        <taxon>Lactobacillaceae</taxon>
        <taxon>Limosilactobacillus</taxon>
    </lineage>
</organism>
<evidence type="ECO:0000313" key="10">
    <source>
        <dbReference type="EMBL" id="KGL67380.1"/>
    </source>
</evidence>
<feature type="transmembrane region" description="Helical" evidence="8">
    <location>
        <begin position="20"/>
        <end position="41"/>
    </location>
</feature>
<evidence type="ECO:0000256" key="5">
    <source>
        <dbReference type="ARBA" id="ARBA00022970"/>
    </source>
</evidence>
<accession>A0A099YFN5</accession>
<evidence type="ECO:0000256" key="4">
    <source>
        <dbReference type="ARBA" id="ARBA00022692"/>
    </source>
</evidence>
<dbReference type="InterPro" id="IPR010065">
    <property type="entry name" value="AA_ABC_transptr_permease_3TM"/>
</dbReference>
<evidence type="ECO:0000256" key="6">
    <source>
        <dbReference type="ARBA" id="ARBA00022989"/>
    </source>
</evidence>
<dbReference type="AlphaFoldDB" id="A0A099YFN5"/>
<dbReference type="EMBL" id="JROC01000023">
    <property type="protein sequence ID" value="KGL67380.1"/>
    <property type="molecule type" value="Genomic_DNA"/>
</dbReference>
<dbReference type="CDD" id="cd06261">
    <property type="entry name" value="TM_PBP2"/>
    <property type="match status" value="1"/>
</dbReference>
<dbReference type="GO" id="GO:0043190">
    <property type="term" value="C:ATP-binding cassette (ABC) transporter complex"/>
    <property type="evidence" value="ECO:0007669"/>
    <property type="project" value="InterPro"/>
</dbReference>
<dbReference type="InterPro" id="IPR043429">
    <property type="entry name" value="ArtM/GltK/GlnP/TcyL/YhdX-like"/>
</dbReference>
<dbReference type="PANTHER" id="PTHR30614:SF0">
    <property type="entry name" value="L-CYSTINE TRANSPORT SYSTEM PERMEASE PROTEIN TCYL"/>
    <property type="match status" value="1"/>
</dbReference>
<dbReference type="Pfam" id="PF00528">
    <property type="entry name" value="BPD_transp_1"/>
    <property type="match status" value="1"/>
</dbReference>
<dbReference type="InterPro" id="IPR035906">
    <property type="entry name" value="MetI-like_sf"/>
</dbReference>
<keyword evidence="2 8" id="KW-0813">Transport</keyword>
<keyword evidence="3" id="KW-1003">Cell membrane</keyword>
<keyword evidence="7 8" id="KW-0472">Membrane</keyword>
<dbReference type="PROSITE" id="PS50928">
    <property type="entry name" value="ABC_TM1"/>
    <property type="match status" value="1"/>
</dbReference>
<name>A0A099YFN5_LIMMU</name>
<comment type="caution">
    <text evidence="10">The sequence shown here is derived from an EMBL/GenBank/DDBJ whole genome shotgun (WGS) entry which is preliminary data.</text>
</comment>
<dbReference type="NCBIfam" id="TIGR01726">
    <property type="entry name" value="HEQRo_perm_3TM"/>
    <property type="match status" value="1"/>
</dbReference>
<evidence type="ECO:0000313" key="11">
    <source>
        <dbReference type="Proteomes" id="UP000030001"/>
    </source>
</evidence>
<dbReference type="InterPro" id="IPR000515">
    <property type="entry name" value="MetI-like"/>
</dbReference>
<evidence type="ECO:0000256" key="7">
    <source>
        <dbReference type="ARBA" id="ARBA00023136"/>
    </source>
</evidence>
<protein>
    <submittedName>
        <fullName evidence="10">Transporter</fullName>
    </submittedName>
</protein>
<comment type="similarity">
    <text evidence="8">Belongs to the binding-protein-dependent transport system permease family.</text>
</comment>
<feature type="transmembrane region" description="Helical" evidence="8">
    <location>
        <begin position="187"/>
        <end position="205"/>
    </location>
</feature>
<sequence length="222" mass="24601">MDFPYMLKVFPEIGKYVPVTLLMAVAAMVLAILVAAVLSVGQHHKSSRWLVDFYVLIFRGFPTLVIFFVGYYGLPQLLHSRSLVPASIAATVCLALKEGAYLVEIFRSGIASVAKSQLETGLALGMSKSLVYRKIIIPQAIRIIIPPAGNTFVGLLKETSLAFSIGVTEIFGAGKLLATENFEYFDVYLVVGIWYVIMIYVYTLLQKLLEKHLARRFGEETA</sequence>
<proteinExistence type="inferred from homology"/>
<dbReference type="SUPFAM" id="SSF161098">
    <property type="entry name" value="MetI-like"/>
    <property type="match status" value="1"/>
</dbReference>
<dbReference type="Gene3D" id="1.10.3720.10">
    <property type="entry name" value="MetI-like"/>
    <property type="match status" value="1"/>
</dbReference>
<feature type="domain" description="ABC transmembrane type-1" evidence="9">
    <location>
        <begin position="17"/>
        <end position="206"/>
    </location>
</feature>
<dbReference type="PANTHER" id="PTHR30614">
    <property type="entry name" value="MEMBRANE COMPONENT OF AMINO ACID ABC TRANSPORTER"/>
    <property type="match status" value="1"/>
</dbReference>
<gene>
    <name evidence="10" type="ORF">LX03_01715</name>
</gene>
<dbReference type="GO" id="GO:0015184">
    <property type="term" value="F:L-cystine transmembrane transporter activity"/>
    <property type="evidence" value="ECO:0007669"/>
    <property type="project" value="TreeGrafter"/>
</dbReference>
<evidence type="ECO:0000256" key="1">
    <source>
        <dbReference type="ARBA" id="ARBA00004651"/>
    </source>
</evidence>
<evidence type="ECO:0000256" key="8">
    <source>
        <dbReference type="RuleBase" id="RU363032"/>
    </source>
</evidence>
<dbReference type="Proteomes" id="UP000030001">
    <property type="component" value="Unassembled WGS sequence"/>
</dbReference>
<evidence type="ECO:0000259" key="9">
    <source>
        <dbReference type="PROSITE" id="PS50928"/>
    </source>
</evidence>
<reference evidence="10 11" key="1">
    <citation type="submission" date="2014-09" db="EMBL/GenBank/DDBJ databases">
        <title>Lactobacillus mucosae CRL573 Genome Sequencing.</title>
        <authorList>
            <person name="Bleckwedel J."/>
            <person name="Teran L.C."/>
            <person name="Bonacina J."/>
            <person name="Saavedra L."/>
            <person name="Mozzi F.B."/>
            <person name="Raya R.R."/>
        </authorList>
    </citation>
    <scope>NUCLEOTIDE SEQUENCE [LARGE SCALE GENOMIC DNA]</scope>
    <source>
        <strain evidence="10 11">CRL573</strain>
    </source>
</reference>
<keyword evidence="5" id="KW-0029">Amino-acid transport</keyword>
<evidence type="ECO:0000256" key="2">
    <source>
        <dbReference type="ARBA" id="ARBA00022448"/>
    </source>
</evidence>
<comment type="subcellular location">
    <subcellularLocation>
        <location evidence="1 8">Cell membrane</location>
        <topology evidence="1 8">Multi-pass membrane protein</topology>
    </subcellularLocation>
</comment>
<evidence type="ECO:0000256" key="3">
    <source>
        <dbReference type="ARBA" id="ARBA00022475"/>
    </source>
</evidence>
<feature type="transmembrane region" description="Helical" evidence="8">
    <location>
        <begin position="53"/>
        <end position="74"/>
    </location>
</feature>
<keyword evidence="4 8" id="KW-0812">Transmembrane</keyword>